<dbReference type="EMBL" id="JAPDPJ010000035">
    <property type="protein sequence ID" value="MCW3787720.1"/>
    <property type="molecule type" value="Genomic_DNA"/>
</dbReference>
<keyword evidence="4" id="KW-1185">Reference proteome</keyword>
<dbReference type="RefSeq" id="WP_301191284.1">
    <property type="nucleotide sequence ID" value="NZ_JAPDPJ010000035.1"/>
</dbReference>
<evidence type="ECO:0000256" key="1">
    <source>
        <dbReference type="ARBA" id="ARBA00005953"/>
    </source>
</evidence>
<evidence type="ECO:0000313" key="4">
    <source>
        <dbReference type="Proteomes" id="UP001209229"/>
    </source>
</evidence>
<dbReference type="PANTHER" id="PTHR31793">
    <property type="entry name" value="4-HYDROXYBENZOYL-COA THIOESTERASE FAMILY MEMBER"/>
    <property type="match status" value="1"/>
</dbReference>
<dbReference type="Gene3D" id="3.10.129.10">
    <property type="entry name" value="Hotdog Thioesterase"/>
    <property type="match status" value="1"/>
</dbReference>
<dbReference type="SUPFAM" id="SSF54637">
    <property type="entry name" value="Thioesterase/thiol ester dehydrase-isomerase"/>
    <property type="match status" value="1"/>
</dbReference>
<evidence type="ECO:0000313" key="3">
    <source>
        <dbReference type="EMBL" id="MCW3787720.1"/>
    </source>
</evidence>
<reference evidence="3" key="1">
    <citation type="submission" date="2022-10" db="EMBL/GenBank/DDBJ databases">
        <authorList>
            <person name="Yu W.X."/>
        </authorList>
    </citation>
    <scope>NUCLEOTIDE SEQUENCE</scope>
    <source>
        <strain evidence="3">AAT</strain>
    </source>
</reference>
<comment type="caution">
    <text evidence="3">The sequence shown here is derived from an EMBL/GenBank/DDBJ whole genome shotgun (WGS) entry which is preliminary data.</text>
</comment>
<dbReference type="Pfam" id="PF13279">
    <property type="entry name" value="4HBT_2"/>
    <property type="match status" value="1"/>
</dbReference>
<dbReference type="PIRSF" id="PIRSF003230">
    <property type="entry name" value="YbgC"/>
    <property type="match status" value="1"/>
</dbReference>
<dbReference type="InterPro" id="IPR050563">
    <property type="entry name" value="4-hydroxybenzoyl-CoA_TE"/>
</dbReference>
<keyword evidence="2" id="KW-0378">Hydrolase</keyword>
<dbReference type="PANTHER" id="PTHR31793:SF27">
    <property type="entry name" value="NOVEL THIOESTERASE SUPERFAMILY DOMAIN AND SAPOSIN A-TYPE DOMAIN CONTAINING PROTEIN (0610012H03RIK)"/>
    <property type="match status" value="1"/>
</dbReference>
<gene>
    <name evidence="3" type="ORF">OM075_14685</name>
</gene>
<dbReference type="GO" id="GO:0047617">
    <property type="term" value="F:fatty acyl-CoA hydrolase activity"/>
    <property type="evidence" value="ECO:0007669"/>
    <property type="project" value="TreeGrafter"/>
</dbReference>
<dbReference type="NCBIfam" id="TIGR00051">
    <property type="entry name" value="YbgC/FadM family acyl-CoA thioesterase"/>
    <property type="match status" value="1"/>
</dbReference>
<dbReference type="AlphaFoldDB" id="A0AAE3M6Y7"/>
<dbReference type="InterPro" id="IPR006684">
    <property type="entry name" value="YbgC/YbaW"/>
</dbReference>
<dbReference type="InterPro" id="IPR029069">
    <property type="entry name" value="HotDog_dom_sf"/>
</dbReference>
<comment type="similarity">
    <text evidence="1">Belongs to the 4-hydroxybenzoyl-CoA thioesterase family.</text>
</comment>
<dbReference type="Proteomes" id="UP001209229">
    <property type="component" value="Unassembled WGS sequence"/>
</dbReference>
<accession>A0AAE3M6Y7</accession>
<proteinExistence type="inferred from homology"/>
<name>A0AAE3M6Y7_9BACT</name>
<evidence type="ECO:0000256" key="2">
    <source>
        <dbReference type="ARBA" id="ARBA00022801"/>
    </source>
</evidence>
<protein>
    <submittedName>
        <fullName evidence="3">Acyl-CoA thioesterase</fullName>
    </submittedName>
</protein>
<organism evidence="3 4">
    <name type="scientific">Plebeiibacterium sediminum</name>
    <dbReference type="NCBI Taxonomy" id="2992112"/>
    <lineage>
        <taxon>Bacteria</taxon>
        <taxon>Pseudomonadati</taxon>
        <taxon>Bacteroidota</taxon>
        <taxon>Bacteroidia</taxon>
        <taxon>Marinilabiliales</taxon>
        <taxon>Marinilabiliaceae</taxon>
        <taxon>Plebeiibacterium</taxon>
    </lineage>
</organism>
<dbReference type="CDD" id="cd00586">
    <property type="entry name" value="4HBT"/>
    <property type="match status" value="1"/>
</dbReference>
<sequence length="143" mass="17213">MIIDEFKLRPRYDEVDQMGYVYHANHVSYCHQARTELLRKFNINDFELEEKGYMLPVISFNIQYKVPARYDELLTIKTTIKELPKVRFQFYFEIRNQEGKLVSKANSEVVFVNRKTRVPMQVPDFVFKVLEKEFEASLSFERN</sequence>